<dbReference type="PANTHER" id="PTHR28626:SF3">
    <property type="entry name" value="SRR1-LIKE PROTEIN"/>
    <property type="match status" value="1"/>
</dbReference>
<reference evidence="3" key="1">
    <citation type="submission" date="2020-05" db="UniProtKB">
        <authorList>
            <consortium name="EnsemblMetazoa"/>
        </authorList>
    </citation>
    <scope>IDENTIFICATION</scope>
    <source>
        <strain evidence="3">USDA</strain>
    </source>
</reference>
<dbReference type="GO" id="GO:0005737">
    <property type="term" value="C:cytoplasm"/>
    <property type="evidence" value="ECO:0007669"/>
    <property type="project" value="TreeGrafter"/>
</dbReference>
<feature type="domain" description="SRR1-like" evidence="2">
    <location>
        <begin position="88"/>
        <end position="244"/>
    </location>
</feature>
<dbReference type="KEGG" id="scac:106080653"/>
<proteinExistence type="inferred from homology"/>
<protein>
    <recommendedName>
        <fullName evidence="2">SRR1-like domain-containing protein</fullName>
    </recommendedName>
</protein>
<gene>
    <name evidence="3" type="primary">106080653</name>
</gene>
<evidence type="ECO:0000256" key="1">
    <source>
        <dbReference type="ARBA" id="ARBA00009856"/>
    </source>
</evidence>
<dbReference type="InterPro" id="IPR040044">
    <property type="entry name" value="SRR1L"/>
</dbReference>
<evidence type="ECO:0000259" key="2">
    <source>
        <dbReference type="Pfam" id="PF07985"/>
    </source>
</evidence>
<dbReference type="EnsemblMetazoa" id="SCAU007431-RA">
    <property type="protein sequence ID" value="SCAU007431-PA"/>
    <property type="gene ID" value="SCAU007431"/>
</dbReference>
<dbReference type="GO" id="GO:0005634">
    <property type="term" value="C:nucleus"/>
    <property type="evidence" value="ECO:0007669"/>
    <property type="project" value="TreeGrafter"/>
</dbReference>
<organism evidence="3 4">
    <name type="scientific">Stomoxys calcitrans</name>
    <name type="common">Stable fly</name>
    <name type="synonym">Conops calcitrans</name>
    <dbReference type="NCBI Taxonomy" id="35570"/>
    <lineage>
        <taxon>Eukaryota</taxon>
        <taxon>Metazoa</taxon>
        <taxon>Ecdysozoa</taxon>
        <taxon>Arthropoda</taxon>
        <taxon>Hexapoda</taxon>
        <taxon>Insecta</taxon>
        <taxon>Pterygota</taxon>
        <taxon>Neoptera</taxon>
        <taxon>Endopterygota</taxon>
        <taxon>Diptera</taxon>
        <taxon>Brachycera</taxon>
        <taxon>Muscomorpha</taxon>
        <taxon>Muscoidea</taxon>
        <taxon>Muscidae</taxon>
        <taxon>Stomoxys</taxon>
    </lineage>
</organism>
<dbReference type="STRING" id="35570.A0A1I8PEQ8"/>
<dbReference type="OrthoDB" id="551431at2759"/>
<dbReference type="Pfam" id="PF07985">
    <property type="entry name" value="SRR1"/>
    <property type="match status" value="1"/>
</dbReference>
<evidence type="ECO:0000313" key="4">
    <source>
        <dbReference type="Proteomes" id="UP000095300"/>
    </source>
</evidence>
<dbReference type="VEuPathDB" id="VectorBase:SCAU007431"/>
<keyword evidence="4" id="KW-1185">Reference proteome</keyword>
<sequence length="286" mass="33125">MSEEFNPVTRKKWISYNSLSKKSNKPKTPEKTLEKADPPVDVDKFLMRLDVLRDRMEECEYFTEAMATLKESFLKLQYGEVIGTKIVPNRLVCFGLGQFTRNYQALHQLAFVLCTLEFLDIDEAIFFDPAFSKSEIEALEKLSCKVMKENCEGKFKADVYTIFYMPHCPNCLTNNLLWKNWSPELLKHVILINNSFESLSCSKPDRLLRLDANYIMDIMYDGGVEMPLEDDYTVQNVFNDLSVHVFPPSHLSKKPEFWANKQEPKYNETDTGDMISAEEFAKLSIA</sequence>
<dbReference type="Proteomes" id="UP000095300">
    <property type="component" value="Unassembled WGS sequence"/>
</dbReference>
<dbReference type="PANTHER" id="PTHR28626">
    <property type="entry name" value="SRR1-LIKE PROTEIN"/>
    <property type="match status" value="1"/>
</dbReference>
<dbReference type="InterPro" id="IPR012942">
    <property type="entry name" value="SRR1-like"/>
</dbReference>
<name>A0A1I8PEQ8_STOCA</name>
<comment type="similarity">
    <text evidence="1">Belongs to the SRR1 family.</text>
</comment>
<accession>A0A1I8PEQ8</accession>
<evidence type="ECO:0000313" key="3">
    <source>
        <dbReference type="EnsemblMetazoa" id="SCAU007431-PA"/>
    </source>
</evidence>
<dbReference type="AlphaFoldDB" id="A0A1I8PEQ8"/>